<reference evidence="2" key="1">
    <citation type="submission" date="2024-02" db="EMBL/GenBank/DDBJ databases">
        <authorList>
            <consortium name="ELIXIR-Norway"/>
            <consortium name="Elixir Norway"/>
        </authorList>
    </citation>
    <scope>NUCLEOTIDE SEQUENCE</scope>
</reference>
<keyword evidence="3" id="KW-1185">Reference proteome</keyword>
<evidence type="ECO:0000256" key="1">
    <source>
        <dbReference type="SAM" id="MobiDB-lite"/>
    </source>
</evidence>
<organism evidence="2 3">
    <name type="scientific">Sphagnum troendelagicum</name>
    <dbReference type="NCBI Taxonomy" id="128251"/>
    <lineage>
        <taxon>Eukaryota</taxon>
        <taxon>Viridiplantae</taxon>
        <taxon>Streptophyta</taxon>
        <taxon>Embryophyta</taxon>
        <taxon>Bryophyta</taxon>
        <taxon>Sphagnophytina</taxon>
        <taxon>Sphagnopsida</taxon>
        <taxon>Sphagnales</taxon>
        <taxon>Sphagnaceae</taxon>
        <taxon>Sphagnum</taxon>
    </lineage>
</organism>
<protein>
    <submittedName>
        <fullName evidence="2">Uncharacterized protein</fullName>
    </submittedName>
</protein>
<feature type="compositionally biased region" description="Low complexity" evidence="1">
    <location>
        <begin position="162"/>
        <end position="173"/>
    </location>
</feature>
<sequence length="302" mass="29743">MEESGKPAGEKLKVVTEKVKGALGGLLGSTHKSHASEQEREGAGAGHEGFFGADDAAHHGGTGVYGEAGAVEPSDTGKVGFMDKVKDTLTGQTPSHGTAAGTATTGDGTGYGTASRSSTTAAASHDDAAAGGLGLSEEDTHAAGAGDDDATRGAFGGGGPVTAEETTTLAGAADSRQAATGVGSSTGMSGHDTRLEEQERKPTTSSLGSSGADMSGVAAQGYSSSAAGADPTVGSTEAGVHNGWPRPTKPATWRDSAEAGNVQQTPPDVKAGNVKKEGVVSKLLEKLHLHRLKKGPSGSPAA</sequence>
<dbReference type="EMBL" id="OZ019910">
    <property type="protein sequence ID" value="CAK9211723.1"/>
    <property type="molecule type" value="Genomic_DNA"/>
</dbReference>
<evidence type="ECO:0000313" key="3">
    <source>
        <dbReference type="Proteomes" id="UP001497512"/>
    </source>
</evidence>
<feature type="compositionally biased region" description="Low complexity" evidence="1">
    <location>
        <begin position="215"/>
        <end position="229"/>
    </location>
</feature>
<proteinExistence type="predicted"/>
<name>A0ABP0U3S8_9BRYO</name>
<feature type="compositionally biased region" description="Low complexity" evidence="1">
    <location>
        <begin position="97"/>
        <end position="123"/>
    </location>
</feature>
<feature type="region of interest" description="Disordered" evidence="1">
    <location>
        <begin position="25"/>
        <end position="274"/>
    </location>
</feature>
<accession>A0ABP0U3S8</accession>
<evidence type="ECO:0000313" key="2">
    <source>
        <dbReference type="EMBL" id="CAK9211723.1"/>
    </source>
</evidence>
<dbReference type="Proteomes" id="UP001497512">
    <property type="component" value="Chromosome 18"/>
</dbReference>
<feature type="compositionally biased region" description="Basic and acidic residues" evidence="1">
    <location>
        <begin position="191"/>
        <end position="202"/>
    </location>
</feature>
<gene>
    <name evidence="2" type="ORF">CSSPTR1EN2_LOCUS10953</name>
</gene>